<dbReference type="EMBL" id="CM007383">
    <property type="protein sequence ID" value="ONK76037.1"/>
    <property type="molecule type" value="Genomic_DNA"/>
</dbReference>
<dbReference type="InterPro" id="IPR036397">
    <property type="entry name" value="RNaseH_sf"/>
</dbReference>
<dbReference type="Pfam" id="PF13456">
    <property type="entry name" value="RVT_3"/>
    <property type="match status" value="1"/>
</dbReference>
<dbReference type="FunFam" id="3.30.70.270:FF:000063">
    <property type="entry name" value="Zinc knuckle domaincontaining protein"/>
    <property type="match status" value="1"/>
</dbReference>
<dbReference type="InterPro" id="IPR012337">
    <property type="entry name" value="RNaseH-like_sf"/>
</dbReference>
<dbReference type="SUPFAM" id="SSF53098">
    <property type="entry name" value="Ribonuclease H-like"/>
    <property type="match status" value="2"/>
</dbReference>
<feature type="domain" description="Reverse transcriptase/retrotransposon-derived protein RNase H-like" evidence="2">
    <location>
        <begin position="74"/>
        <end position="173"/>
    </location>
</feature>
<organism evidence="3 4">
    <name type="scientific">Asparagus officinalis</name>
    <name type="common">Garden asparagus</name>
    <dbReference type="NCBI Taxonomy" id="4686"/>
    <lineage>
        <taxon>Eukaryota</taxon>
        <taxon>Viridiplantae</taxon>
        <taxon>Streptophyta</taxon>
        <taxon>Embryophyta</taxon>
        <taxon>Tracheophyta</taxon>
        <taxon>Spermatophyta</taxon>
        <taxon>Magnoliopsida</taxon>
        <taxon>Liliopsida</taxon>
        <taxon>Asparagales</taxon>
        <taxon>Asparagaceae</taxon>
        <taxon>Asparagoideae</taxon>
        <taxon>Asparagus</taxon>
    </lineage>
</organism>
<dbReference type="GO" id="GO:0003676">
    <property type="term" value="F:nucleic acid binding"/>
    <property type="evidence" value="ECO:0007669"/>
    <property type="project" value="InterPro"/>
</dbReference>
<evidence type="ECO:0000313" key="3">
    <source>
        <dbReference type="EMBL" id="ONK76037.1"/>
    </source>
</evidence>
<sequence length="421" mass="48408">MSIGKFLGFVVTTKVIHIDPDKVKAINELQPPRNLKELRGLQGRLAYIRHFISNLSGKCQPFSRLTKKGKSFIWDDACQKVFEDIKEYLSKPPVLVAPKLGKPFLIYVKTTSHSLSALLTQDDDNGHEQAVYYLSQTLVGAESRYPMIERECLALVFAIQKMRHYLVGQTIYVISNVNPVRISMTQPAFMNWRFAKELGVEYLEAFGDSQLIVKQVQGEYEVRNQDLIPYHKVAIEMAESFEGFFIEYIPRLQNTYADALAALAVSLAQPPEMEQFVTTKSCTGFYQKMRRKEIRSDGEHRDSTTTRRVEHYIARAYNPTANGLAEAFNKTIIKFLSKLVKTNKRDWDDKLGKALWVYCTTVRTPTGTTPYSLVYRCEDVLPLEIQISSLRIALTTQMTIEDQHHKRLKELEMLDEKRLES</sequence>
<accession>A0A5P1FF69</accession>
<dbReference type="AlphaFoldDB" id="A0A5P1FF69"/>
<dbReference type="Proteomes" id="UP000243459">
    <property type="component" value="Chromosome 3"/>
</dbReference>
<dbReference type="Gene3D" id="3.30.70.270">
    <property type="match status" value="1"/>
</dbReference>
<gene>
    <name evidence="3" type="ORF">A4U43_C03F23200</name>
</gene>
<dbReference type="OMA" id="TRRVEHY"/>
<proteinExistence type="predicted"/>
<reference evidence="4" key="1">
    <citation type="journal article" date="2017" name="Nat. Commun.">
        <title>The asparagus genome sheds light on the origin and evolution of a young Y chromosome.</title>
        <authorList>
            <person name="Harkess A."/>
            <person name="Zhou J."/>
            <person name="Xu C."/>
            <person name="Bowers J.E."/>
            <person name="Van der Hulst R."/>
            <person name="Ayyampalayam S."/>
            <person name="Mercati F."/>
            <person name="Riccardi P."/>
            <person name="McKain M.R."/>
            <person name="Kakrana A."/>
            <person name="Tang H."/>
            <person name="Ray J."/>
            <person name="Groenendijk J."/>
            <person name="Arikit S."/>
            <person name="Mathioni S.M."/>
            <person name="Nakano M."/>
            <person name="Shan H."/>
            <person name="Telgmann-Rauber A."/>
            <person name="Kanno A."/>
            <person name="Yue Z."/>
            <person name="Chen H."/>
            <person name="Li W."/>
            <person name="Chen Y."/>
            <person name="Xu X."/>
            <person name="Zhang Y."/>
            <person name="Luo S."/>
            <person name="Chen H."/>
            <person name="Gao J."/>
            <person name="Mao Z."/>
            <person name="Pires J.C."/>
            <person name="Luo M."/>
            <person name="Kudrna D."/>
            <person name="Wing R.A."/>
            <person name="Meyers B.C."/>
            <person name="Yi K."/>
            <person name="Kong H."/>
            <person name="Lavrijsen P."/>
            <person name="Sunseri F."/>
            <person name="Falavigna A."/>
            <person name="Ye Y."/>
            <person name="Leebens-Mack J.H."/>
            <person name="Chen G."/>
        </authorList>
    </citation>
    <scope>NUCLEOTIDE SEQUENCE [LARGE SCALE GENOMIC DNA]</scope>
    <source>
        <strain evidence="4">cv. DH0086</strain>
    </source>
</reference>
<dbReference type="Gramene" id="ONK76037">
    <property type="protein sequence ID" value="ONK76037"/>
    <property type="gene ID" value="A4U43_C03F23200"/>
</dbReference>
<name>A0A5P1FF69_ASPOF</name>
<dbReference type="Gene3D" id="3.10.20.370">
    <property type="match status" value="1"/>
</dbReference>
<dbReference type="InterPro" id="IPR043128">
    <property type="entry name" value="Rev_trsase/Diguanyl_cyclase"/>
</dbReference>
<evidence type="ECO:0000313" key="4">
    <source>
        <dbReference type="Proteomes" id="UP000243459"/>
    </source>
</evidence>
<dbReference type="PANTHER" id="PTHR48475">
    <property type="entry name" value="RIBONUCLEASE H"/>
    <property type="match status" value="1"/>
</dbReference>
<dbReference type="SUPFAM" id="SSF56672">
    <property type="entry name" value="DNA/RNA polymerases"/>
    <property type="match status" value="1"/>
</dbReference>
<evidence type="ECO:0000259" key="1">
    <source>
        <dbReference type="Pfam" id="PF13456"/>
    </source>
</evidence>
<evidence type="ECO:0000259" key="2">
    <source>
        <dbReference type="Pfam" id="PF17919"/>
    </source>
</evidence>
<dbReference type="GO" id="GO:0004523">
    <property type="term" value="F:RNA-DNA hybrid ribonuclease activity"/>
    <property type="evidence" value="ECO:0007669"/>
    <property type="project" value="InterPro"/>
</dbReference>
<keyword evidence="4" id="KW-1185">Reference proteome</keyword>
<dbReference type="PANTHER" id="PTHR48475:SF1">
    <property type="entry name" value="RNASE H TYPE-1 DOMAIN-CONTAINING PROTEIN"/>
    <property type="match status" value="1"/>
</dbReference>
<dbReference type="Pfam" id="PF17919">
    <property type="entry name" value="RT_RNaseH_2"/>
    <property type="match status" value="1"/>
</dbReference>
<feature type="domain" description="RNase H type-1" evidence="1">
    <location>
        <begin position="193"/>
        <end position="263"/>
    </location>
</feature>
<dbReference type="Gene3D" id="3.30.420.10">
    <property type="entry name" value="Ribonuclease H-like superfamily/Ribonuclease H"/>
    <property type="match status" value="2"/>
</dbReference>
<dbReference type="InterPro" id="IPR043502">
    <property type="entry name" value="DNA/RNA_pol_sf"/>
</dbReference>
<dbReference type="InterPro" id="IPR002156">
    <property type="entry name" value="RNaseH_domain"/>
</dbReference>
<dbReference type="InterPro" id="IPR041577">
    <property type="entry name" value="RT_RNaseH_2"/>
</dbReference>
<protein>
    <submittedName>
        <fullName evidence="3">Uncharacterized protein</fullName>
    </submittedName>
</protein>